<dbReference type="SUPFAM" id="SSF56112">
    <property type="entry name" value="Protein kinase-like (PK-like)"/>
    <property type="match status" value="1"/>
</dbReference>
<dbReference type="Gene3D" id="1.20.5.170">
    <property type="match status" value="1"/>
</dbReference>
<evidence type="ECO:0000313" key="4">
    <source>
        <dbReference type="EMBL" id="PKC70795.1"/>
    </source>
</evidence>
<reference evidence="4 5" key="2">
    <citation type="submission" date="2017-10" db="EMBL/GenBank/DDBJ databases">
        <title>Genome analyses suggest a sexual origin of heterokaryosis in a supposedly ancient asexual fungus.</title>
        <authorList>
            <person name="Corradi N."/>
            <person name="Sedzielewska K."/>
            <person name="Noel J."/>
            <person name="Charron P."/>
            <person name="Farinelli L."/>
            <person name="Marton T."/>
            <person name="Kruger M."/>
            <person name="Pelin A."/>
            <person name="Brachmann A."/>
            <person name="Corradi N."/>
        </authorList>
    </citation>
    <scope>NUCLEOTIDE SEQUENCE [LARGE SCALE GENOMIC DNA]</scope>
    <source>
        <strain evidence="4 5">A1</strain>
    </source>
</reference>
<comment type="caution">
    <text evidence="4">The sequence shown here is derived from an EMBL/GenBank/DDBJ whole genome shotgun (WGS) entry which is preliminary data.</text>
</comment>
<dbReference type="InterPro" id="IPR011009">
    <property type="entry name" value="Kinase-like_dom_sf"/>
</dbReference>
<dbReference type="GO" id="GO:0004672">
    <property type="term" value="F:protein kinase activity"/>
    <property type="evidence" value="ECO:0007669"/>
    <property type="project" value="InterPro"/>
</dbReference>
<evidence type="ECO:0000259" key="3">
    <source>
        <dbReference type="Pfam" id="PF07714"/>
    </source>
</evidence>
<evidence type="ECO:0000256" key="2">
    <source>
        <dbReference type="SAM" id="MobiDB-lite"/>
    </source>
</evidence>
<dbReference type="VEuPathDB" id="FungiDB:RhiirA1_454324"/>
<sequence>MAQPFYPIVKYEVALYDLSKVSFYNSWCNIYKVELLRQRISELETKNAKLETEKAEIEARNAELKSRVGELEVRLAILEQGVTDRQPQNDSRVNGREIPKVSDKEIDDLIPEVPANLPDSVIDQLKQCRSDGKTDNAMPEKRVGNEGSERRNFKIPEVTSQREPNSETLKVEQGLRHELSAYIDGKGFTSQSGDKTFDIQIPEFSLEAIITGSSKVTSQDIVDLFNVAMKQGHWCTTKSKPFFMIFTISRILAQENTPTKYAIKKFIDNKEVYLTKMVNSHANIIQFHGVTKIEDEERYSLVLDYAEGGTLRDYLRNNIIEWKTQIRVLFWDLASLIDDLEDNYIMLGEAIPNTNNKFAELYQVNETLNSIDNDESTVSDSEESEGSCQIDLNKLCQKL</sequence>
<accession>A0A2N0S5H2</accession>
<keyword evidence="1" id="KW-0175">Coiled coil</keyword>
<evidence type="ECO:0000313" key="5">
    <source>
        <dbReference type="Proteomes" id="UP000232688"/>
    </source>
</evidence>
<name>A0A2N0S5H2_9GLOM</name>
<dbReference type="EMBL" id="LLXH01000201">
    <property type="protein sequence ID" value="PKC70795.1"/>
    <property type="molecule type" value="Genomic_DNA"/>
</dbReference>
<feature type="domain" description="Serine-threonine/tyrosine-protein kinase catalytic" evidence="3">
    <location>
        <begin position="263"/>
        <end position="325"/>
    </location>
</feature>
<dbReference type="InterPro" id="IPR001245">
    <property type="entry name" value="Ser-Thr/Tyr_kinase_cat_dom"/>
</dbReference>
<dbReference type="VEuPathDB" id="FungiDB:RhiirFUN_020483"/>
<reference evidence="4 5" key="1">
    <citation type="submission" date="2017-10" db="EMBL/GenBank/DDBJ databases">
        <title>Extensive intraspecific genome diversity in a model arbuscular mycorrhizal fungus.</title>
        <authorList>
            <person name="Chen E.C.H."/>
            <person name="Morin E."/>
            <person name="Baudet D."/>
            <person name="Noel J."/>
            <person name="Ndikumana S."/>
            <person name="Charron P."/>
            <person name="St-Onge C."/>
            <person name="Giorgi J."/>
            <person name="Grigoriev I.V."/>
            <person name="Roux C."/>
            <person name="Martin F.M."/>
            <person name="Corradi N."/>
        </authorList>
    </citation>
    <scope>NUCLEOTIDE SEQUENCE [LARGE SCALE GENOMIC DNA]</scope>
    <source>
        <strain evidence="4 5">A1</strain>
    </source>
</reference>
<evidence type="ECO:0000256" key="1">
    <source>
        <dbReference type="SAM" id="Coils"/>
    </source>
</evidence>
<dbReference type="Proteomes" id="UP000232688">
    <property type="component" value="Unassembled WGS sequence"/>
</dbReference>
<feature type="coiled-coil region" evidence="1">
    <location>
        <begin position="33"/>
        <end position="81"/>
    </location>
</feature>
<proteinExistence type="predicted"/>
<gene>
    <name evidence="4" type="ORF">RhiirA1_454324</name>
</gene>
<dbReference type="Pfam" id="PF07714">
    <property type="entry name" value="PK_Tyr_Ser-Thr"/>
    <property type="match status" value="1"/>
</dbReference>
<organism evidence="4 5">
    <name type="scientific">Rhizophagus irregularis</name>
    <dbReference type="NCBI Taxonomy" id="588596"/>
    <lineage>
        <taxon>Eukaryota</taxon>
        <taxon>Fungi</taxon>
        <taxon>Fungi incertae sedis</taxon>
        <taxon>Mucoromycota</taxon>
        <taxon>Glomeromycotina</taxon>
        <taxon>Glomeromycetes</taxon>
        <taxon>Glomerales</taxon>
        <taxon>Glomeraceae</taxon>
        <taxon>Rhizophagus</taxon>
    </lineage>
</organism>
<feature type="region of interest" description="Disordered" evidence="2">
    <location>
        <begin position="129"/>
        <end position="148"/>
    </location>
</feature>
<protein>
    <recommendedName>
        <fullName evidence="3">Serine-threonine/tyrosine-protein kinase catalytic domain-containing protein</fullName>
    </recommendedName>
</protein>
<dbReference type="Gene3D" id="1.10.510.10">
    <property type="entry name" value="Transferase(Phosphotransferase) domain 1"/>
    <property type="match status" value="1"/>
</dbReference>
<dbReference type="AlphaFoldDB" id="A0A2N0S5H2"/>
<dbReference type="VEuPathDB" id="FungiDB:FUN_012988"/>